<gene>
    <name evidence="1" type="ORF">RC083_12835</name>
</gene>
<keyword evidence="1" id="KW-0472">Membrane</keyword>
<organism evidence="1 2">
    <name type="scientific">Pseudoalteromonas haloplanktis</name>
    <name type="common">Alteromonas haloplanktis</name>
    <dbReference type="NCBI Taxonomy" id="228"/>
    <lineage>
        <taxon>Bacteria</taxon>
        <taxon>Pseudomonadati</taxon>
        <taxon>Pseudomonadota</taxon>
        <taxon>Gammaproteobacteria</taxon>
        <taxon>Alteromonadales</taxon>
        <taxon>Pseudoalteromonadaceae</taxon>
        <taxon>Pseudoalteromonas</taxon>
    </lineage>
</organism>
<reference evidence="1 2" key="1">
    <citation type="submission" date="2023-08" db="EMBL/GenBank/DDBJ databases">
        <title>Pseudoalteromonas haloplanktis LL1 genome.</title>
        <authorList>
            <person name="Wu S."/>
        </authorList>
    </citation>
    <scope>NUCLEOTIDE SEQUENCE [LARGE SCALE GENOMIC DNA]</scope>
    <source>
        <strain evidence="1 2">LL1</strain>
    </source>
</reference>
<accession>A0ABU1BDB1</accession>
<comment type="caution">
    <text evidence="1">The sequence shown here is derived from an EMBL/GenBank/DDBJ whole genome shotgun (WGS) entry which is preliminary data.</text>
</comment>
<protein>
    <submittedName>
        <fullName evidence="1">Transmembrane cytochrome oxidase associated protein</fullName>
    </submittedName>
</protein>
<sequence>MKNKPMVIFIGCCLVPLVLAYLALKLDWMPSTSTNNGEFLTTEVKIKDWKNSDHKQWTIALNHPKYCQQACAEQLQALDNLYIALGKNQGKVDMVILGGATQQASSTWPQLAGIEELTPASLYLIDHMGLVVLQYPYREEPQQNRLTQKGLLQDLKKLLNYSRSS</sequence>
<keyword evidence="1" id="KW-0812">Transmembrane</keyword>
<evidence type="ECO:0000313" key="1">
    <source>
        <dbReference type="EMBL" id="MDQ9092475.1"/>
    </source>
</evidence>
<keyword evidence="2" id="KW-1185">Reference proteome</keyword>
<dbReference type="RefSeq" id="WP_309039210.1">
    <property type="nucleotide sequence ID" value="NZ_JAVIFY010000009.1"/>
</dbReference>
<evidence type="ECO:0000313" key="2">
    <source>
        <dbReference type="Proteomes" id="UP001226574"/>
    </source>
</evidence>
<dbReference type="Proteomes" id="UP001226574">
    <property type="component" value="Unassembled WGS sequence"/>
</dbReference>
<name>A0ABU1BDB1_PSEHA</name>
<dbReference type="EMBL" id="JAVIFY010000009">
    <property type="protein sequence ID" value="MDQ9092475.1"/>
    <property type="molecule type" value="Genomic_DNA"/>
</dbReference>
<proteinExistence type="predicted"/>